<proteinExistence type="predicted"/>
<dbReference type="EMBL" id="KN421729">
    <property type="protein sequence ID" value="KHG22433.1"/>
    <property type="molecule type" value="Genomic_DNA"/>
</dbReference>
<feature type="compositionally biased region" description="Basic and acidic residues" evidence="1">
    <location>
        <begin position="29"/>
        <end position="49"/>
    </location>
</feature>
<dbReference type="Proteomes" id="UP000032142">
    <property type="component" value="Unassembled WGS sequence"/>
</dbReference>
<evidence type="ECO:0000313" key="3">
    <source>
        <dbReference type="Proteomes" id="UP000032142"/>
    </source>
</evidence>
<accession>A0A0B0P6T2</accession>
<organism evidence="2 3">
    <name type="scientific">Gossypium arboreum</name>
    <name type="common">Tree cotton</name>
    <name type="synonym">Gossypium nanking</name>
    <dbReference type="NCBI Taxonomy" id="29729"/>
    <lineage>
        <taxon>Eukaryota</taxon>
        <taxon>Viridiplantae</taxon>
        <taxon>Streptophyta</taxon>
        <taxon>Embryophyta</taxon>
        <taxon>Tracheophyta</taxon>
        <taxon>Spermatophyta</taxon>
        <taxon>Magnoliopsida</taxon>
        <taxon>eudicotyledons</taxon>
        <taxon>Gunneridae</taxon>
        <taxon>Pentapetalae</taxon>
        <taxon>rosids</taxon>
        <taxon>malvids</taxon>
        <taxon>Malvales</taxon>
        <taxon>Malvaceae</taxon>
        <taxon>Malvoideae</taxon>
        <taxon>Gossypium</taxon>
    </lineage>
</organism>
<protein>
    <submittedName>
        <fullName evidence="2">Atp-dependent rna helicase dbp6</fullName>
    </submittedName>
</protein>
<name>A0A0B0P6T2_GOSAR</name>
<evidence type="ECO:0000256" key="1">
    <source>
        <dbReference type="SAM" id="MobiDB-lite"/>
    </source>
</evidence>
<reference evidence="3" key="1">
    <citation type="submission" date="2014-09" db="EMBL/GenBank/DDBJ databases">
        <authorList>
            <person name="Mudge J."/>
            <person name="Ramaraj T."/>
            <person name="Lindquist I.E."/>
            <person name="Bharti A.K."/>
            <person name="Sundararajan A."/>
            <person name="Cameron C.T."/>
            <person name="Woodward J.E."/>
            <person name="May G.D."/>
            <person name="Brubaker C."/>
            <person name="Broadhvest J."/>
            <person name="Wilkins T.A."/>
        </authorList>
    </citation>
    <scope>NUCLEOTIDE SEQUENCE</scope>
    <source>
        <strain evidence="3">cv. AKA8401</strain>
    </source>
</reference>
<keyword evidence="2" id="KW-0378">Hydrolase</keyword>
<gene>
    <name evidence="2" type="ORF">F383_28222</name>
</gene>
<evidence type="ECO:0000313" key="2">
    <source>
        <dbReference type="EMBL" id="KHG22433.1"/>
    </source>
</evidence>
<dbReference type="GO" id="GO:0004386">
    <property type="term" value="F:helicase activity"/>
    <property type="evidence" value="ECO:0007669"/>
    <property type="project" value="UniProtKB-KW"/>
</dbReference>
<keyword evidence="2" id="KW-0067">ATP-binding</keyword>
<feature type="region of interest" description="Disordered" evidence="1">
    <location>
        <begin position="1"/>
        <end position="49"/>
    </location>
</feature>
<keyword evidence="2" id="KW-0547">Nucleotide-binding</keyword>
<keyword evidence="3" id="KW-1185">Reference proteome</keyword>
<keyword evidence="2" id="KW-0347">Helicase</keyword>
<dbReference type="AlphaFoldDB" id="A0A0B0P6T2"/>
<sequence>MGIVETSDKACAPSSSTLRNKFFEEDDNDIPKENKENERNDVHIDGNDKKGKHLRFQLHVLKLEGRNTQRKLEGLQDYPVK</sequence>